<dbReference type="Proteomes" id="UP000772618">
    <property type="component" value="Unassembled WGS sequence"/>
</dbReference>
<feature type="transmembrane region" description="Helical" evidence="1">
    <location>
        <begin position="216"/>
        <end position="235"/>
    </location>
</feature>
<feature type="transmembrane region" description="Helical" evidence="1">
    <location>
        <begin position="17"/>
        <end position="36"/>
    </location>
</feature>
<evidence type="ECO:0000313" key="2">
    <source>
        <dbReference type="EMBL" id="MBT1704305.1"/>
    </source>
</evidence>
<keyword evidence="1" id="KW-0812">Transmembrane</keyword>
<protein>
    <submittedName>
        <fullName evidence="2">Uncharacterized protein</fullName>
    </submittedName>
</protein>
<dbReference type="RefSeq" id="WP_254154264.1">
    <property type="nucleotide sequence ID" value="NZ_JAHESD010000029.1"/>
</dbReference>
<proteinExistence type="predicted"/>
<evidence type="ECO:0000313" key="3">
    <source>
        <dbReference type="Proteomes" id="UP000772618"/>
    </source>
</evidence>
<dbReference type="EMBL" id="JAHESD010000029">
    <property type="protein sequence ID" value="MBT1704305.1"/>
    <property type="molecule type" value="Genomic_DNA"/>
</dbReference>
<keyword evidence="3" id="KW-1185">Reference proteome</keyword>
<reference evidence="2 3" key="1">
    <citation type="submission" date="2021-05" db="EMBL/GenBank/DDBJ databases">
        <title>A Polyphasic approach of four new species of the genus Ohtaekwangia: Ohtaekwangia histidinii sp. nov., Ohtaekwangia cretensis sp. nov., Ohtaekwangia indiensis sp. nov., Ohtaekwangia reichenbachii sp. nov. from diverse environment.</title>
        <authorList>
            <person name="Octaviana S."/>
        </authorList>
    </citation>
    <scope>NUCLEOTIDE SEQUENCE [LARGE SCALE GENOMIC DNA]</scope>
    <source>
        <strain evidence="2 3">PWU20</strain>
    </source>
</reference>
<evidence type="ECO:0000256" key="1">
    <source>
        <dbReference type="SAM" id="Phobius"/>
    </source>
</evidence>
<sequence>MKTAIVNIPLFFKRISVLYRLAFIVIPFFVINSLIIPDMKFNWSVKNVKEFTIEELTAMPKDEIPLYIKVKDAQVLKSSFGNSYQDSPNIPGSDATESFLGLEAYQYVLSQRIKKGDTSISYVAYPVYSTQAIEENPGKNASDLPAFVVVKDSKYTKYHEENDNYFTDAKFSIEGQYEQAGMEAATIAELKNAGFLIKDNVIILDKGKSAMGWSGLIILTLIGLFIMTLSFLSFFPENKLRSIFEELPEVKEMVEH</sequence>
<keyword evidence="1" id="KW-0472">Membrane</keyword>
<gene>
    <name evidence="2" type="ORF">KK060_13505</name>
</gene>
<comment type="caution">
    <text evidence="2">The sequence shown here is derived from an EMBL/GenBank/DDBJ whole genome shotgun (WGS) entry which is preliminary data.</text>
</comment>
<name>A0ABS5VS95_9BACT</name>
<keyword evidence="1" id="KW-1133">Transmembrane helix</keyword>
<organism evidence="2 3">
    <name type="scientific">Chryseosolibacter indicus</name>
    <dbReference type="NCBI Taxonomy" id="2782351"/>
    <lineage>
        <taxon>Bacteria</taxon>
        <taxon>Pseudomonadati</taxon>
        <taxon>Bacteroidota</taxon>
        <taxon>Cytophagia</taxon>
        <taxon>Cytophagales</taxon>
        <taxon>Chryseotaleaceae</taxon>
        <taxon>Chryseosolibacter</taxon>
    </lineage>
</organism>
<accession>A0ABS5VS95</accession>